<dbReference type="PANTHER" id="PTHR24173">
    <property type="entry name" value="ANKYRIN REPEAT CONTAINING"/>
    <property type="match status" value="1"/>
</dbReference>
<evidence type="ECO:0000313" key="8">
    <source>
        <dbReference type="EnsemblMetazoa" id="XP_003723826"/>
    </source>
</evidence>
<dbReference type="InterPro" id="IPR011990">
    <property type="entry name" value="TPR-like_helical_dom_sf"/>
</dbReference>
<dbReference type="FunFam" id="1.25.40.10:FF:000104">
    <property type="entry name" value="Fem-1 homolog c (C.elegans)"/>
    <property type="match status" value="1"/>
</dbReference>
<dbReference type="EnsemblMetazoa" id="XM_003723778">
    <property type="protein sequence ID" value="XP_003723826"/>
    <property type="gene ID" value="LOC576435"/>
</dbReference>
<dbReference type="RefSeq" id="XP_003723826.1">
    <property type="nucleotide sequence ID" value="XM_003723778.3"/>
</dbReference>
<evidence type="ECO:0000256" key="7">
    <source>
        <dbReference type="PROSITE-ProRule" id="PRU00023"/>
    </source>
</evidence>
<reference evidence="8" key="2">
    <citation type="submission" date="2021-01" db="UniProtKB">
        <authorList>
            <consortium name="EnsemblMetazoa"/>
        </authorList>
    </citation>
    <scope>IDENTIFICATION</scope>
</reference>
<dbReference type="SMART" id="SM00248">
    <property type="entry name" value="ANK"/>
    <property type="match status" value="8"/>
</dbReference>
<keyword evidence="3" id="KW-0833">Ubl conjugation pathway</keyword>
<dbReference type="InParanoid" id="A0A7M7GJK9"/>
<dbReference type="OMA" id="FMTTEWR"/>
<organism evidence="8 9">
    <name type="scientific">Strongylocentrotus purpuratus</name>
    <name type="common">Purple sea urchin</name>
    <dbReference type="NCBI Taxonomy" id="7668"/>
    <lineage>
        <taxon>Eukaryota</taxon>
        <taxon>Metazoa</taxon>
        <taxon>Echinodermata</taxon>
        <taxon>Eleutherozoa</taxon>
        <taxon>Echinozoa</taxon>
        <taxon>Echinoidea</taxon>
        <taxon>Euechinoidea</taxon>
        <taxon>Echinacea</taxon>
        <taxon>Camarodonta</taxon>
        <taxon>Echinidea</taxon>
        <taxon>Strongylocentrotidae</taxon>
        <taxon>Strongylocentrotus</taxon>
    </lineage>
</organism>
<keyword evidence="5 7" id="KW-0040">ANK repeat</keyword>
<comment type="similarity">
    <text evidence="6">Belongs to the fem-1 family.</text>
</comment>
<dbReference type="SUPFAM" id="SSF48403">
    <property type="entry name" value="Ankyrin repeat"/>
    <property type="match status" value="2"/>
</dbReference>
<dbReference type="AlphaFoldDB" id="A0A7M7GJK9"/>
<dbReference type="OrthoDB" id="4429489at2759"/>
<dbReference type="GO" id="GO:0043161">
    <property type="term" value="P:proteasome-mediated ubiquitin-dependent protein catabolic process"/>
    <property type="evidence" value="ECO:0000318"/>
    <property type="project" value="GO_Central"/>
</dbReference>
<name>A0A7M7GJK9_STRPU</name>
<keyword evidence="2" id="KW-0677">Repeat</keyword>
<protein>
    <submittedName>
        <fullName evidence="8">Uncharacterized protein</fullName>
    </submittedName>
</protein>
<comment type="pathway">
    <text evidence="1">Protein modification; protein ubiquitination.</text>
</comment>
<sequence>MSKKQPPSSRDPKFYLVSVFTAARDGKLCRIKKWFQNFNKEEIKWIVSQIVDSTTPLIVACRHGHIDVVTYFIEQCKADIEQVGSVTFDGETIDGAPPLWCAAAAGHYQTVSTLIKHGAKVNHTTFSNSTPLRAACFDGHYDIVKYLIQHGADIELANRHGHTCLMISCYKGHYKIGEYLLHLGADVNRKSVRGNTALHDCAESGSLEIMRLLLKHRAKMDTDAYGITPIKAAAVAGHVNIVDYLAAEDLPRTEKIDALELVGATFVDKKRDMHQAIGFWERAMELRYNDKVHVVHKHKCAKPVSAYEYTVEAQSRQDLENMVGDPDEMRMQALLIRERILGPAHPDTTYYIRYRGAVYADSGNFERCIMLWMYALEMQQEALEPLNPMTQSSLLSFAELFAYMLSERNIERVYQHVPFGDVAVVYLKGITEMKRGVAQLPFGPQQEKETTNFNRTLLILMHLMCLIAKREGATPLQMEDVKRATYQLVKLQLRGSKGFTVLHLAVDKATSSVGRYPVCEFPDRRVVQFLLECGADSNVLDVSGNSPLHIASTNAVAPGSSTITTNGSKVDNNEIMKLLLDRGAHCDFRNLDGHTPLDLLKVSCDLAPINYTKLQCLAARCIIENKIPYLGNIPKALEGFVAMH</sequence>
<dbReference type="GO" id="GO:0000151">
    <property type="term" value="C:ubiquitin ligase complex"/>
    <property type="evidence" value="ECO:0000318"/>
    <property type="project" value="GO_Central"/>
</dbReference>
<keyword evidence="9" id="KW-1185">Reference proteome</keyword>
<evidence type="ECO:0000256" key="5">
    <source>
        <dbReference type="ARBA" id="ARBA00023043"/>
    </source>
</evidence>
<feature type="repeat" description="ANK" evidence="7">
    <location>
        <begin position="94"/>
        <end position="126"/>
    </location>
</feature>
<dbReference type="InterPro" id="IPR002110">
    <property type="entry name" value="Ankyrin_rpt"/>
</dbReference>
<evidence type="ECO:0000256" key="2">
    <source>
        <dbReference type="ARBA" id="ARBA00022737"/>
    </source>
</evidence>
<evidence type="ECO:0000256" key="1">
    <source>
        <dbReference type="ARBA" id="ARBA00004906"/>
    </source>
</evidence>
<evidence type="ECO:0000313" key="9">
    <source>
        <dbReference type="Proteomes" id="UP000007110"/>
    </source>
</evidence>
<dbReference type="PRINTS" id="PR01415">
    <property type="entry name" value="ANKYRIN"/>
</dbReference>
<dbReference type="InterPro" id="IPR036770">
    <property type="entry name" value="Ankyrin_rpt-contain_sf"/>
</dbReference>
<dbReference type="KEGG" id="spu:576435"/>
<dbReference type="PROSITE" id="PS50297">
    <property type="entry name" value="ANK_REP_REGION"/>
    <property type="match status" value="4"/>
</dbReference>
<proteinExistence type="inferred from homology"/>
<dbReference type="Gene3D" id="1.25.40.20">
    <property type="entry name" value="Ankyrin repeat-containing domain"/>
    <property type="match status" value="3"/>
</dbReference>
<feature type="repeat" description="ANK" evidence="7">
    <location>
        <begin position="497"/>
        <end position="542"/>
    </location>
</feature>
<keyword evidence="4" id="KW-0802">TPR repeat</keyword>
<evidence type="ECO:0000256" key="3">
    <source>
        <dbReference type="ARBA" id="ARBA00022786"/>
    </source>
</evidence>
<dbReference type="GO" id="GO:1990756">
    <property type="term" value="F:ubiquitin-like ligase-substrate adaptor activity"/>
    <property type="evidence" value="ECO:0000318"/>
    <property type="project" value="GO_Central"/>
</dbReference>
<reference evidence="9" key="1">
    <citation type="submission" date="2015-02" db="EMBL/GenBank/DDBJ databases">
        <title>Genome sequencing for Strongylocentrotus purpuratus.</title>
        <authorList>
            <person name="Murali S."/>
            <person name="Liu Y."/>
            <person name="Vee V."/>
            <person name="English A."/>
            <person name="Wang M."/>
            <person name="Skinner E."/>
            <person name="Han Y."/>
            <person name="Muzny D.M."/>
            <person name="Worley K.C."/>
            <person name="Gibbs R.A."/>
        </authorList>
    </citation>
    <scope>NUCLEOTIDE SEQUENCE</scope>
</reference>
<feature type="repeat" description="ANK" evidence="7">
    <location>
        <begin position="160"/>
        <end position="192"/>
    </location>
</feature>
<evidence type="ECO:0000256" key="4">
    <source>
        <dbReference type="ARBA" id="ARBA00022803"/>
    </source>
</evidence>
<dbReference type="PANTHER" id="PTHR24173:SF85">
    <property type="entry name" value="PROTEIN FEM-1 HOMOLOG CG6966"/>
    <property type="match status" value="1"/>
</dbReference>
<feature type="repeat" description="ANK" evidence="7">
    <location>
        <begin position="193"/>
        <end position="225"/>
    </location>
</feature>
<dbReference type="FunCoup" id="A0A7M7GJK9">
    <property type="interactions" value="1607"/>
</dbReference>
<dbReference type="Proteomes" id="UP000007110">
    <property type="component" value="Unassembled WGS sequence"/>
</dbReference>
<evidence type="ECO:0000256" key="6">
    <source>
        <dbReference type="ARBA" id="ARBA00038500"/>
    </source>
</evidence>
<accession>A0A7M7GJK9</accession>
<feature type="repeat" description="ANK" evidence="7">
    <location>
        <begin position="127"/>
        <end position="159"/>
    </location>
</feature>
<dbReference type="PROSITE" id="PS50088">
    <property type="entry name" value="ANK_REPEAT"/>
    <property type="match status" value="5"/>
</dbReference>
<dbReference type="Gene3D" id="1.25.40.10">
    <property type="entry name" value="Tetratricopeptide repeat domain"/>
    <property type="match status" value="1"/>
</dbReference>
<dbReference type="GeneID" id="576435"/>
<dbReference type="Pfam" id="PF12796">
    <property type="entry name" value="Ank_2"/>
    <property type="match status" value="3"/>
</dbReference>